<evidence type="ECO:0000313" key="3">
    <source>
        <dbReference type="Proteomes" id="UP000070700"/>
    </source>
</evidence>
<dbReference type="Proteomes" id="UP000070700">
    <property type="component" value="Unassembled WGS sequence"/>
</dbReference>
<keyword evidence="3" id="KW-1185">Reference proteome</keyword>
<accession>A0A194WXK5</accession>
<gene>
    <name evidence="2" type="ORF">LY89DRAFT_672859</name>
</gene>
<dbReference type="RefSeq" id="XP_018067073.1">
    <property type="nucleotide sequence ID" value="XM_018213312.1"/>
</dbReference>
<protein>
    <submittedName>
        <fullName evidence="2">Uncharacterized protein</fullName>
    </submittedName>
</protein>
<name>A0A194WXK5_MOLSC</name>
<organism evidence="2 3">
    <name type="scientific">Mollisia scopiformis</name>
    <name type="common">Conifer needle endophyte fungus</name>
    <name type="synonym">Phialocephala scopiformis</name>
    <dbReference type="NCBI Taxonomy" id="149040"/>
    <lineage>
        <taxon>Eukaryota</taxon>
        <taxon>Fungi</taxon>
        <taxon>Dikarya</taxon>
        <taxon>Ascomycota</taxon>
        <taxon>Pezizomycotina</taxon>
        <taxon>Leotiomycetes</taxon>
        <taxon>Helotiales</taxon>
        <taxon>Mollisiaceae</taxon>
        <taxon>Mollisia</taxon>
    </lineage>
</organism>
<proteinExistence type="predicted"/>
<evidence type="ECO:0000256" key="1">
    <source>
        <dbReference type="SAM" id="MobiDB-lite"/>
    </source>
</evidence>
<sequence length="239" mass="28007">MASTNSSPSILKLEQSTKRKLSCTSKSDMNDLDIFPRNKRTKKNAPPFKIFEDATAEKPWQLDDEEWEKKMDKVYQFVHDHIKLCAFWYSRMRASWSEPATWFELETAEALAALLLEMSTECDSLGIEYAKGEDPLNRVEKLAGYSQGRGCNLEYPCITDEADVASHFPKKGKDYFERFGKTWKLISGIHMGDMWDEIGDHQLEIQWKEGSSRWVRSLLKEMQECDGLEYWEYIWLKWS</sequence>
<dbReference type="KEGG" id="psco:LY89DRAFT_672859"/>
<evidence type="ECO:0000313" key="2">
    <source>
        <dbReference type="EMBL" id="KUJ12718.1"/>
    </source>
</evidence>
<dbReference type="AlphaFoldDB" id="A0A194WXK5"/>
<dbReference type="EMBL" id="KQ947423">
    <property type="protein sequence ID" value="KUJ12718.1"/>
    <property type="molecule type" value="Genomic_DNA"/>
</dbReference>
<dbReference type="InParanoid" id="A0A194WXK5"/>
<feature type="region of interest" description="Disordered" evidence="1">
    <location>
        <begin position="1"/>
        <end position="28"/>
    </location>
</feature>
<reference evidence="2 3" key="1">
    <citation type="submission" date="2015-10" db="EMBL/GenBank/DDBJ databases">
        <title>Full genome of DAOMC 229536 Phialocephala scopiformis, a fungal endophyte of spruce producing the potent anti-insectan compound rugulosin.</title>
        <authorList>
            <consortium name="DOE Joint Genome Institute"/>
            <person name="Walker A.K."/>
            <person name="Frasz S.L."/>
            <person name="Seifert K.A."/>
            <person name="Miller J.D."/>
            <person name="Mondo S.J."/>
            <person name="Labutti K."/>
            <person name="Lipzen A."/>
            <person name="Dockter R."/>
            <person name="Kennedy M."/>
            <person name="Grigoriev I.V."/>
            <person name="Spatafora J.W."/>
        </authorList>
    </citation>
    <scope>NUCLEOTIDE SEQUENCE [LARGE SCALE GENOMIC DNA]</scope>
    <source>
        <strain evidence="2 3">CBS 120377</strain>
    </source>
</reference>
<dbReference type="GeneID" id="28823038"/>